<evidence type="ECO:0000256" key="1">
    <source>
        <dbReference type="SAM" id="SignalP"/>
    </source>
</evidence>
<dbReference type="SUPFAM" id="SSF159270">
    <property type="entry name" value="YmcC-like"/>
    <property type="match status" value="1"/>
</dbReference>
<feature type="signal peptide" evidence="1">
    <location>
        <begin position="1"/>
        <end position="18"/>
    </location>
</feature>
<protein>
    <submittedName>
        <fullName evidence="2">Group 4 capsule polysaccharide lipoprotein gfcB, YjbF</fullName>
    </submittedName>
</protein>
<dbReference type="InterPro" id="IPR023373">
    <property type="entry name" value="YmcC_sf"/>
</dbReference>
<dbReference type="Pfam" id="PF11102">
    <property type="entry name" value="YjbF"/>
    <property type="match status" value="1"/>
</dbReference>
<keyword evidence="1" id="KW-0732">Signal</keyword>
<dbReference type="InterPro" id="IPR021308">
    <property type="entry name" value="GfcB"/>
</dbReference>
<evidence type="ECO:0000313" key="2">
    <source>
        <dbReference type="EMBL" id="SDI65817.1"/>
    </source>
</evidence>
<name>A0A239INQ5_9PSED</name>
<dbReference type="PROSITE" id="PS51257">
    <property type="entry name" value="PROKAR_LIPOPROTEIN"/>
    <property type="match status" value="1"/>
</dbReference>
<reference evidence="2 5" key="1">
    <citation type="submission" date="2016-10" db="EMBL/GenBank/DDBJ databases">
        <authorList>
            <person name="de Groot N.N."/>
        </authorList>
    </citation>
    <scope>NUCLEOTIDE SEQUENCE [LARGE SCALE GENOMIC DNA]</scope>
    <source>
        <strain evidence="2 5">CCM 7361</strain>
    </source>
</reference>
<keyword evidence="2" id="KW-0449">Lipoprotein</keyword>
<keyword evidence="4" id="KW-1185">Reference proteome</keyword>
<dbReference type="EMBL" id="FNEC01000007">
    <property type="protein sequence ID" value="SDI65817.1"/>
    <property type="molecule type" value="Genomic_DNA"/>
</dbReference>
<sequence length="219" mass="24232">MKLLQFAALAGAALSLSACNPLMQASWDTLRAATQGPKPLELTQAQVDAVPYYQIKLQTQGGEAVMALVRQQGDLQYWLASTRQVLMMRDGLVVRTTGFGDNLAGTRLGTDSPFHTGLHKLADGQRSERWIDLASGYRLGIPVQSSFHKVGLERVSILERDYDLLRVDEDIRAPLLGFSATNKYWVDPRDGFVMQSLQQVTPDLQVAITQLRPYRGAGK</sequence>
<accession>A0A239INQ5</accession>
<dbReference type="EMBL" id="FZPC01000010">
    <property type="protein sequence ID" value="SNS95406.1"/>
    <property type="molecule type" value="Genomic_DNA"/>
</dbReference>
<gene>
    <name evidence="2" type="ORF">SAMN05216189_1007136</name>
    <name evidence="3" type="ORF">SAMN06295949_110136</name>
</gene>
<feature type="chain" id="PRO_5030040775" evidence="1">
    <location>
        <begin position="19"/>
        <end position="219"/>
    </location>
</feature>
<evidence type="ECO:0000313" key="4">
    <source>
        <dbReference type="Proteomes" id="UP000198309"/>
    </source>
</evidence>
<dbReference type="Proteomes" id="UP000198309">
    <property type="component" value="Unassembled WGS sequence"/>
</dbReference>
<evidence type="ECO:0000313" key="3">
    <source>
        <dbReference type="EMBL" id="SNS95406.1"/>
    </source>
</evidence>
<dbReference type="Proteomes" id="UP000199693">
    <property type="component" value="Unassembled WGS sequence"/>
</dbReference>
<evidence type="ECO:0000313" key="5">
    <source>
        <dbReference type="Proteomes" id="UP000199693"/>
    </source>
</evidence>
<organism evidence="2 5">
    <name type="scientific">Pseudomonas delhiensis</name>
    <dbReference type="NCBI Taxonomy" id="366289"/>
    <lineage>
        <taxon>Bacteria</taxon>
        <taxon>Pseudomonadati</taxon>
        <taxon>Pseudomonadota</taxon>
        <taxon>Gammaproteobacteria</taxon>
        <taxon>Pseudomonadales</taxon>
        <taxon>Pseudomonadaceae</taxon>
        <taxon>Pseudomonas</taxon>
    </lineage>
</organism>
<dbReference type="Gene3D" id="2.40.360.10">
    <property type="entry name" value="YmcC-like"/>
    <property type="match status" value="1"/>
</dbReference>
<proteinExistence type="predicted"/>
<reference evidence="3 4" key="2">
    <citation type="submission" date="2017-06" db="EMBL/GenBank/DDBJ databases">
        <authorList>
            <person name="Varghese N."/>
            <person name="Submissions S."/>
        </authorList>
    </citation>
    <scope>NUCLEOTIDE SEQUENCE [LARGE SCALE GENOMIC DNA]</scope>
    <source>
        <strain evidence="3 4">RLD-1</strain>
    </source>
</reference>
<dbReference type="AlphaFoldDB" id="A0A239INQ5"/>
<dbReference type="RefSeq" id="WP_089391544.1">
    <property type="nucleotide sequence ID" value="NZ_FNEC01000007.1"/>
</dbReference>